<reference evidence="2" key="2">
    <citation type="submission" date="2020-07" db="EMBL/GenBank/DDBJ databases">
        <authorList>
            <person name="Vera ALvarez R."/>
            <person name="Arias-Moreno D.M."/>
            <person name="Jimenez-Jacinto V."/>
            <person name="Jimenez-Bremont J.F."/>
            <person name="Swaminathan K."/>
            <person name="Moose S.P."/>
            <person name="Guerrero-Gonzalez M.L."/>
            <person name="Marino-Ramirez L."/>
            <person name="Landsman D."/>
            <person name="Rodriguez-Kessler M."/>
            <person name="Delgado-Sanchez P."/>
        </authorList>
    </citation>
    <scope>NUCLEOTIDE SEQUENCE</scope>
    <source>
        <tissue evidence="2">Cladode</tissue>
    </source>
</reference>
<evidence type="ECO:0000313" key="2">
    <source>
        <dbReference type="EMBL" id="MBA4641898.1"/>
    </source>
</evidence>
<organism evidence="2">
    <name type="scientific">Opuntia streptacantha</name>
    <name type="common">Prickly pear cactus</name>
    <name type="synonym">Opuntia cardona</name>
    <dbReference type="NCBI Taxonomy" id="393608"/>
    <lineage>
        <taxon>Eukaryota</taxon>
        <taxon>Viridiplantae</taxon>
        <taxon>Streptophyta</taxon>
        <taxon>Embryophyta</taxon>
        <taxon>Tracheophyta</taxon>
        <taxon>Spermatophyta</taxon>
        <taxon>Magnoliopsida</taxon>
        <taxon>eudicotyledons</taxon>
        <taxon>Gunneridae</taxon>
        <taxon>Pentapetalae</taxon>
        <taxon>Caryophyllales</taxon>
        <taxon>Cactineae</taxon>
        <taxon>Cactaceae</taxon>
        <taxon>Opuntioideae</taxon>
        <taxon>Opuntia</taxon>
    </lineage>
</organism>
<proteinExistence type="predicted"/>
<accession>A0A7C8ZFE1</accession>
<dbReference type="AlphaFoldDB" id="A0A7C8ZFE1"/>
<dbReference type="EMBL" id="GISG01126251">
    <property type="protein sequence ID" value="MBA4641899.1"/>
    <property type="molecule type" value="Transcribed_RNA"/>
</dbReference>
<feature type="compositionally biased region" description="Polar residues" evidence="1">
    <location>
        <begin position="75"/>
        <end position="85"/>
    </location>
</feature>
<dbReference type="EMBL" id="GISG01126250">
    <property type="protein sequence ID" value="MBA4641898.1"/>
    <property type="molecule type" value="Transcribed_RNA"/>
</dbReference>
<name>A0A7C8ZFE1_OPUST</name>
<feature type="region of interest" description="Disordered" evidence="1">
    <location>
        <begin position="52"/>
        <end position="107"/>
    </location>
</feature>
<reference evidence="2" key="1">
    <citation type="journal article" date="2013" name="J. Plant Res.">
        <title>Effect of fungi and light on seed germination of three Opuntia species from semiarid lands of central Mexico.</title>
        <authorList>
            <person name="Delgado-Sanchez P."/>
            <person name="Jimenez-Bremont J.F."/>
            <person name="Guerrero-Gonzalez Mde L."/>
            <person name="Flores J."/>
        </authorList>
    </citation>
    <scope>NUCLEOTIDE SEQUENCE</scope>
    <source>
        <tissue evidence="2">Cladode</tissue>
    </source>
</reference>
<protein>
    <submittedName>
        <fullName evidence="2">Uncharacterized protein</fullName>
    </submittedName>
</protein>
<evidence type="ECO:0000256" key="1">
    <source>
        <dbReference type="SAM" id="MobiDB-lite"/>
    </source>
</evidence>
<sequence length="107" mass="11717">MNLPTNVRTSGIGHLGLTLSEILHMGAIKIAPLKPLGFLKWINKQIAPPIDSPYRKQGKDWNSGDSSIELKKDMQSSTTSSTFGTNALRPSDWPCPGRSRAKQANPF</sequence>